<dbReference type="InterPro" id="IPR001660">
    <property type="entry name" value="SAM"/>
</dbReference>
<evidence type="ECO:0000256" key="3">
    <source>
        <dbReference type="ARBA" id="ARBA00022737"/>
    </source>
</evidence>
<keyword evidence="8" id="KW-1185">Reference proteome</keyword>
<organism evidence="8 9">
    <name type="scientific">Lingula anatina</name>
    <name type="common">Brachiopod</name>
    <name type="synonym">Lingula unguis</name>
    <dbReference type="NCBI Taxonomy" id="7574"/>
    <lineage>
        <taxon>Eukaryota</taxon>
        <taxon>Metazoa</taxon>
        <taxon>Spiralia</taxon>
        <taxon>Lophotrochozoa</taxon>
        <taxon>Brachiopoda</taxon>
        <taxon>Linguliformea</taxon>
        <taxon>Lingulata</taxon>
        <taxon>Lingulida</taxon>
        <taxon>Linguloidea</taxon>
        <taxon>Lingulidae</taxon>
        <taxon>Lingula</taxon>
    </lineage>
</organism>
<evidence type="ECO:0000256" key="6">
    <source>
        <dbReference type="SAM" id="MobiDB-lite"/>
    </source>
</evidence>
<dbReference type="SUPFAM" id="SSF63748">
    <property type="entry name" value="Tudor/PWWP/MBT"/>
    <property type="match status" value="4"/>
</dbReference>
<sequence length="1102" mass="125313">MDENQIQDLKAEPPEPPTEPPRSNGHPIADPAEPQRMPVKQLEKIEDTSVIADRETNAPLTQVDMVPTPTGSNLIQQSTSMVVSQVSTTDNNVSKPLKLMVPEPQPIKEMVLHSPPPDFQNSVGLQAKKVDHTHASILIKSPTSTSTMKKVDFALIESSTNGDKQEAANCSKTEVEKSTSASVAAIPGGISVTDLPSIPVEYEEPEFIWEEYLEDTGASPAPPTAFKHVECSLQSGFTKGMKLEVANKCNSNTYWVASVVMTCGPLLRLRYDGYDEDSSADFWADVFTSDIHPIGWCAQNSKSLQPPEAIKNKYDNWSEFLVKTLTGARTAPNYLLDRTTGITPIDQIKQGMRLEVQHELQPKSVWVVRIIENIGGRLLLRYEGTDSATHDFWLFYLHPRLHPIGWGQENGCIFRPPAEIKGEHENYTEWSEILQSAIKEAGERQLPSDVFKDQMELREHSFQRGWKLELLHPKNHTHLCPATVVQVINNLYFIVEVDQLTEGENTTPVRLCCHADSPEIFPIRWAMWKGVTLITPKGYAKPEFDWDVYLADTNSEAAPEKCFNMEVPEHEFKRGQKLEAVNPEHPHQICCATITKIIDKLIWIHLDSSASMKANHIVDVESHDIFPVGWCESNGYTLKPPQKNFGRGRVKKVAVVQPERIVGDHCSPDDFRALTFSQIQNGDAGNGWCPKIYFNHKCFSGPYLSKGRIAELPKCVGPGPVVLVIKEVLTMLINVAYKSSRVLRELQMDHEPNPRMYQQMLKAKYKGKSYRAVVEICKTTEQIEEFCRQVCIKLECCPNLFSPHYVDENCPEHCSQLTKTKYTYYYGKKKKRKIGRPPGGHTNLENGPKKPGKRRKRKKVNLMAKKKSVVSENGDDLDMNGEGEEEEVFEADNQSVVSKESEDSVERERQMYSRQTSRQISRDPDFKPLRQKRKYTHYVAPPTDIRTRGVKLPKYTFEKRTHKKILWSEMFDGDEDVEEEVPQEEVRKKRGRKSKKDLETEMVASTLPSQKEKPYYSIKPSERLYLESNPLHWSVANVIQFIKTTDCAHLARAFKEQDIDGQALLLLSLPTLQEHMELKLGPAIKLCHHIERVKLAFFEQFV</sequence>
<dbReference type="InterPro" id="IPR038348">
    <property type="entry name" value="SLED_sf"/>
</dbReference>
<keyword evidence="3" id="KW-0677">Repeat</keyword>
<name>A0A1S3K3J1_LINAN</name>
<feature type="repeat" description="MBT" evidence="5">
    <location>
        <begin position="315"/>
        <end position="417"/>
    </location>
</feature>
<gene>
    <name evidence="9" type="primary">LOC106178261</name>
</gene>
<feature type="compositionally biased region" description="Basic and acidic residues" evidence="6">
    <location>
        <begin position="899"/>
        <end position="911"/>
    </location>
</feature>
<feature type="compositionally biased region" description="Basic residues" evidence="6">
    <location>
        <begin position="850"/>
        <end position="868"/>
    </location>
</feature>
<dbReference type="SMART" id="SM00561">
    <property type="entry name" value="MBT"/>
    <property type="match status" value="4"/>
</dbReference>
<evidence type="ECO:0000256" key="2">
    <source>
        <dbReference type="ARBA" id="ARBA00022491"/>
    </source>
</evidence>
<feature type="domain" description="SAM" evidence="7">
    <location>
        <begin position="1030"/>
        <end position="1096"/>
    </location>
</feature>
<dbReference type="SUPFAM" id="SSF47769">
    <property type="entry name" value="SAM/Pointed domain"/>
    <property type="match status" value="1"/>
</dbReference>
<evidence type="ECO:0000256" key="4">
    <source>
        <dbReference type="ARBA" id="ARBA00023242"/>
    </source>
</evidence>
<protein>
    <submittedName>
        <fullName evidence="9">Scm-like with four MBT domains protein 1 isoform X2</fullName>
    </submittedName>
</protein>
<dbReference type="InterPro" id="IPR004092">
    <property type="entry name" value="Mbt"/>
</dbReference>
<dbReference type="Gene3D" id="3.90.1150.190">
    <property type="entry name" value="SLED domain"/>
    <property type="match status" value="1"/>
</dbReference>
<dbReference type="Pfam" id="PF02820">
    <property type="entry name" value="MBT"/>
    <property type="match status" value="4"/>
</dbReference>
<dbReference type="CDD" id="cd20096">
    <property type="entry name" value="MBT_SFMBT_rpt4"/>
    <property type="match status" value="1"/>
</dbReference>
<dbReference type="InterPro" id="IPR021987">
    <property type="entry name" value="SLED"/>
</dbReference>
<evidence type="ECO:0000313" key="8">
    <source>
        <dbReference type="Proteomes" id="UP000085678"/>
    </source>
</evidence>
<dbReference type="AlphaFoldDB" id="A0A1S3K3J1"/>
<dbReference type="GO" id="GO:0042393">
    <property type="term" value="F:histone binding"/>
    <property type="evidence" value="ECO:0007669"/>
    <property type="project" value="TreeGrafter"/>
</dbReference>
<feature type="region of interest" description="Disordered" evidence="6">
    <location>
        <begin position="1"/>
        <end position="38"/>
    </location>
</feature>
<dbReference type="Pfam" id="PF07647">
    <property type="entry name" value="SAM_2"/>
    <property type="match status" value="1"/>
</dbReference>
<dbReference type="OrthoDB" id="5800688at2759"/>
<dbReference type="GO" id="GO:0045892">
    <property type="term" value="P:negative regulation of DNA-templated transcription"/>
    <property type="evidence" value="ECO:0007669"/>
    <property type="project" value="TreeGrafter"/>
</dbReference>
<evidence type="ECO:0000256" key="5">
    <source>
        <dbReference type="PROSITE-ProRule" id="PRU00459"/>
    </source>
</evidence>
<dbReference type="GO" id="GO:0005634">
    <property type="term" value="C:nucleus"/>
    <property type="evidence" value="ECO:0007669"/>
    <property type="project" value="UniProtKB-SubCell"/>
</dbReference>
<dbReference type="GO" id="GO:0003682">
    <property type="term" value="F:chromatin binding"/>
    <property type="evidence" value="ECO:0007669"/>
    <property type="project" value="TreeGrafter"/>
</dbReference>
<feature type="region of interest" description="Disordered" evidence="6">
    <location>
        <begin position="830"/>
        <end position="921"/>
    </location>
</feature>
<dbReference type="CDD" id="cd20095">
    <property type="entry name" value="MBT_SFMBT_rpt3"/>
    <property type="match status" value="1"/>
</dbReference>
<keyword evidence="2" id="KW-0678">Repressor</keyword>
<dbReference type="CDD" id="cd20094">
    <property type="entry name" value="MBT_SFMBT_rpt2"/>
    <property type="match status" value="1"/>
</dbReference>
<dbReference type="PANTHER" id="PTHR12247:SF129">
    <property type="entry name" value="SOP-2-RELATED PROTEIN 3"/>
    <property type="match status" value="1"/>
</dbReference>
<dbReference type="PROSITE" id="PS51079">
    <property type="entry name" value="MBT"/>
    <property type="match status" value="4"/>
</dbReference>
<keyword evidence="4" id="KW-0539">Nucleus</keyword>
<dbReference type="KEGG" id="lak:106178261"/>
<dbReference type="RefSeq" id="XP_013416831.1">
    <property type="nucleotide sequence ID" value="XM_013561377.2"/>
</dbReference>
<dbReference type="GeneID" id="106178261"/>
<feature type="repeat" description="MBT" evidence="5">
    <location>
        <begin position="207"/>
        <end position="307"/>
    </location>
</feature>
<dbReference type="Gene3D" id="2.30.30.140">
    <property type="match status" value="4"/>
</dbReference>
<dbReference type="Proteomes" id="UP000085678">
    <property type="component" value="Unplaced"/>
</dbReference>
<feature type="compositionally biased region" description="Acidic residues" evidence="6">
    <location>
        <begin position="873"/>
        <end position="890"/>
    </location>
</feature>
<dbReference type="Pfam" id="PF12140">
    <property type="entry name" value="SLED"/>
    <property type="match status" value="1"/>
</dbReference>
<feature type="repeat" description="MBT" evidence="5">
    <location>
        <begin position="544"/>
        <end position="641"/>
    </location>
</feature>
<evidence type="ECO:0000313" key="9">
    <source>
        <dbReference type="RefSeq" id="XP_013416831.1"/>
    </source>
</evidence>
<dbReference type="SMART" id="SM00454">
    <property type="entry name" value="SAM"/>
    <property type="match status" value="1"/>
</dbReference>
<evidence type="ECO:0000256" key="1">
    <source>
        <dbReference type="ARBA" id="ARBA00004123"/>
    </source>
</evidence>
<proteinExistence type="predicted"/>
<dbReference type="InterPro" id="IPR050548">
    <property type="entry name" value="PcG_chromatin_remod_factors"/>
</dbReference>
<dbReference type="PANTHER" id="PTHR12247">
    <property type="entry name" value="POLYCOMB GROUP PROTEIN"/>
    <property type="match status" value="1"/>
</dbReference>
<reference evidence="9" key="1">
    <citation type="submission" date="2025-08" db="UniProtKB">
        <authorList>
            <consortium name="RefSeq"/>
        </authorList>
    </citation>
    <scope>IDENTIFICATION</scope>
    <source>
        <tissue evidence="9">Gonads</tissue>
    </source>
</reference>
<feature type="repeat" description="MBT" evidence="5">
    <location>
        <begin position="428"/>
        <end position="536"/>
    </location>
</feature>
<dbReference type="Gene3D" id="1.10.150.50">
    <property type="entry name" value="Transcription Factor, Ets-1"/>
    <property type="match status" value="1"/>
</dbReference>
<dbReference type="InterPro" id="IPR013761">
    <property type="entry name" value="SAM/pointed_sf"/>
</dbReference>
<comment type="subcellular location">
    <subcellularLocation>
        <location evidence="1">Nucleus</location>
    </subcellularLocation>
</comment>
<accession>A0A1S3K3J1</accession>
<dbReference type="CDD" id="cd20093">
    <property type="entry name" value="MBT_SFMBT_rpt1"/>
    <property type="match status" value="1"/>
</dbReference>
<evidence type="ECO:0000259" key="7">
    <source>
        <dbReference type="SMART" id="SM00454"/>
    </source>
</evidence>